<evidence type="ECO:0000313" key="2">
    <source>
        <dbReference type="EMBL" id="VDN52988.1"/>
    </source>
</evidence>
<gene>
    <name evidence="2" type="ORF">DME_LOCUS2961</name>
</gene>
<dbReference type="STRING" id="318479.A0A0N4UMX1"/>
<keyword evidence="4" id="KW-1185">Reference proteome</keyword>
<dbReference type="Gene3D" id="2.40.50.90">
    <property type="match status" value="2"/>
</dbReference>
<reference evidence="2 4" key="2">
    <citation type="submission" date="2018-11" db="EMBL/GenBank/DDBJ databases">
        <authorList>
            <consortium name="Pathogen Informatics"/>
        </authorList>
    </citation>
    <scope>NUCLEOTIDE SEQUENCE [LARGE SCALE GENOMIC DNA]</scope>
</reference>
<dbReference type="Pfam" id="PF00567">
    <property type="entry name" value="TUDOR"/>
    <property type="match status" value="2"/>
</dbReference>
<dbReference type="InterPro" id="IPR002999">
    <property type="entry name" value="Tudor"/>
</dbReference>
<accession>A0A0N4UMX1</accession>
<dbReference type="Gene3D" id="2.30.30.140">
    <property type="match status" value="2"/>
</dbReference>
<dbReference type="CDD" id="cd20379">
    <property type="entry name" value="Tudor_dTUD-like"/>
    <property type="match status" value="1"/>
</dbReference>
<evidence type="ECO:0000259" key="1">
    <source>
        <dbReference type="Pfam" id="PF00567"/>
    </source>
</evidence>
<sequence length="532" mass="60538">MSIPLHLSDIPNTIFDSDDHCVLDISEEMEEIRELLYELVKNNFASGVIAEHLAKIYKESYETTGLGPVLPDNWLDHVQVADEFEVVCRGPITMIYTRQRNTPPIKEAQPMRNILVISGAVVQSPNGKRTPRIRLTDKELAQQMKTIFAVEPIAFRSVIDVVIVSCESLAEIFVQLNSKVKNFEQLCSTMDNYYGIESNGEIVTEPEIDGVYAVKNDNHFYRAIYKASNKFFLVDLGQYISAEGKTIKRLRAEYALPRLYPIYAFAVTLDPSNNLKVLQDAQKNKYSIPLRFISVGDDGIYFVRYDDVKSPMPGIDNRGDNEEIILTSMNLSELPKNRFAVHVLAVFNPINISVRQCIHDPIPDYIASEVEKDSLAQTSILPFADLKVGCFYAAKVESDLKWERVQLLGPSAVDADCFRVYCVDIGSFGVVRKHNIRRLKLPLGLRKILLLKCKIFGITPKDDSNVWDREIQLFLCTIFNQVKTVEIEPIEEWSYFNEVDTLEIPCVSARWFIDGKNVADYLIDQRLAKPSQ</sequence>
<dbReference type="WBParaSite" id="DME_0000922401-mRNA-1">
    <property type="protein sequence ID" value="DME_0000922401-mRNA-1"/>
    <property type="gene ID" value="DME_0000922401"/>
</dbReference>
<organism evidence="3 5">
    <name type="scientific">Dracunculus medinensis</name>
    <name type="common">Guinea worm</name>
    <dbReference type="NCBI Taxonomy" id="318479"/>
    <lineage>
        <taxon>Eukaryota</taxon>
        <taxon>Metazoa</taxon>
        <taxon>Ecdysozoa</taxon>
        <taxon>Nematoda</taxon>
        <taxon>Chromadorea</taxon>
        <taxon>Rhabditida</taxon>
        <taxon>Spirurina</taxon>
        <taxon>Dracunculoidea</taxon>
        <taxon>Dracunculidae</taxon>
        <taxon>Dracunculus</taxon>
    </lineage>
</organism>
<dbReference type="GO" id="GO:0005737">
    <property type="term" value="C:cytoplasm"/>
    <property type="evidence" value="ECO:0007669"/>
    <property type="project" value="UniProtKB-ARBA"/>
</dbReference>
<dbReference type="InterPro" id="IPR035437">
    <property type="entry name" value="SNase_OB-fold_sf"/>
</dbReference>
<dbReference type="Proteomes" id="UP000038040">
    <property type="component" value="Unplaced"/>
</dbReference>
<protein>
    <submittedName>
        <fullName evidence="5">Tudor domain-containing protein</fullName>
    </submittedName>
</protein>
<feature type="domain" description="Tudor" evidence="1">
    <location>
        <begin position="157"/>
        <end position="269"/>
    </location>
</feature>
<dbReference type="Proteomes" id="UP000274756">
    <property type="component" value="Unassembled WGS sequence"/>
</dbReference>
<dbReference type="EMBL" id="UYYG01000092">
    <property type="protein sequence ID" value="VDN52988.1"/>
    <property type="molecule type" value="Genomic_DNA"/>
</dbReference>
<dbReference type="SUPFAM" id="SSF63748">
    <property type="entry name" value="Tudor/PWWP/MBT"/>
    <property type="match status" value="1"/>
</dbReference>
<evidence type="ECO:0000313" key="5">
    <source>
        <dbReference type="WBParaSite" id="DME_0000922401-mRNA-1"/>
    </source>
</evidence>
<feature type="domain" description="Tudor" evidence="1">
    <location>
        <begin position="335"/>
        <end position="456"/>
    </location>
</feature>
<dbReference type="OrthoDB" id="5805117at2759"/>
<dbReference type="AlphaFoldDB" id="A0A0N4UMX1"/>
<evidence type="ECO:0000313" key="4">
    <source>
        <dbReference type="Proteomes" id="UP000274756"/>
    </source>
</evidence>
<proteinExistence type="predicted"/>
<reference evidence="5" key="1">
    <citation type="submission" date="2017-02" db="UniProtKB">
        <authorList>
            <consortium name="WormBaseParasite"/>
        </authorList>
    </citation>
    <scope>IDENTIFICATION</scope>
</reference>
<evidence type="ECO:0000313" key="3">
    <source>
        <dbReference type="Proteomes" id="UP000038040"/>
    </source>
</evidence>
<name>A0A0N4UMX1_DRAME</name>